<dbReference type="InterPro" id="IPR042089">
    <property type="entry name" value="Peptidase_M13_dom_2"/>
</dbReference>
<dbReference type="SUPFAM" id="SSF55486">
    <property type="entry name" value="Metalloproteases ('zincins'), catalytic domain"/>
    <property type="match status" value="1"/>
</dbReference>
<feature type="signal peptide" evidence="3">
    <location>
        <begin position="1"/>
        <end position="19"/>
    </location>
</feature>
<proteinExistence type="inferred from homology"/>
<reference evidence="7" key="2">
    <citation type="submission" date="2025-04" db="UniProtKB">
        <authorList>
            <consortium name="RefSeq"/>
        </authorList>
    </citation>
    <scope>IDENTIFICATION</scope>
    <source>
        <strain evidence="7">Aabys</strain>
    </source>
</reference>
<evidence type="ECO:0000256" key="3">
    <source>
        <dbReference type="SAM" id="SignalP"/>
    </source>
</evidence>
<dbReference type="PANTHER" id="PTHR11733:SF237">
    <property type="entry name" value="NEPRILYSIN-LIKE 4"/>
    <property type="match status" value="1"/>
</dbReference>
<dbReference type="VEuPathDB" id="VectorBase:MDOMA2_016526"/>
<dbReference type="OrthoDB" id="7867452at2759"/>
<sequence length="601" mass="71001">MKICVLLLAASLGAVMVSGEDDHKTINEKQRSLLMDNFDTDFRPCTTFYNYACYKWSENHKAKRDNYTNVAEMLNYEVNLELMEYFEKTPESNMPGFVKMVKDFFVSCRETAELTILDFMHLLERQENMKWALFTADNSEDFVFDWTAIAARFRKYGFNYLFRSEAKKSPDADKFTMYFKMPNFSSFNYIFHFEMEEYNRTIPLPSGTMNFEELWEIIDTFEDKFREIKVPKETEPTMFKFHELPYPWMQSYLKALLHPQAIDPDMEVGVYNMAYMATLDNFLKPYDAIFLARYIELRFMQIFDKLNQRSYPSKCMTITKNIFPMATEYIYGQMHPELVEEVPKIKQIFENMVRSVNKSLHLDVSGVIPKAFFDKLETMHMKVGNLPQERDAKDLLESYYAQLKLTPSDYYLNNLEIMKFYFKFWQDSKYAVEDDMMFYQNKPNYDYEADIEPTYVASMNLFIYPLGLFRPPVYHADFEDIFKQSSLATLMAVRIFDAFLGVDDDGFPADDVKQIAGVIGLYSSFEAFFSTLTAEEISRYQTMFGFTTLQQLKEMFLLGSVHYKCEWIPASLQHYVDSTVSHLSAFTEVYDCKLNNYVKMF</sequence>
<dbReference type="Proteomes" id="UP001652621">
    <property type="component" value="Unplaced"/>
</dbReference>
<name>A0A1I8MDM1_MUSDO</name>
<dbReference type="VEuPathDB" id="VectorBase:MDOA003806"/>
<keyword evidence="6" id="KW-1185">Reference proteome</keyword>
<comment type="subcellular location">
    <subcellularLocation>
        <location evidence="1">Cell membrane</location>
        <topology evidence="1">Single-pass type II membrane protein</topology>
    </subcellularLocation>
</comment>
<dbReference type="GO" id="GO:0005886">
    <property type="term" value="C:plasma membrane"/>
    <property type="evidence" value="ECO:0007669"/>
    <property type="project" value="UniProtKB-SubCell"/>
</dbReference>
<dbReference type="PROSITE" id="PS51885">
    <property type="entry name" value="NEPRILYSIN"/>
    <property type="match status" value="1"/>
</dbReference>
<gene>
    <name evidence="5" type="primary">101899681</name>
    <name evidence="7" type="synonym">LOC101899681</name>
</gene>
<evidence type="ECO:0000256" key="1">
    <source>
        <dbReference type="ARBA" id="ARBA00004401"/>
    </source>
</evidence>
<accession>A0A1I8MDM1</accession>
<comment type="similarity">
    <text evidence="2">Belongs to the peptidase M13 family.</text>
</comment>
<dbReference type="eggNOG" id="KOG3624">
    <property type="taxonomic scope" value="Eukaryota"/>
</dbReference>
<evidence type="ECO:0000313" key="6">
    <source>
        <dbReference type="Proteomes" id="UP001652621"/>
    </source>
</evidence>
<reference evidence="5" key="1">
    <citation type="submission" date="2020-05" db="UniProtKB">
        <authorList>
            <consortium name="EnsemblMetazoa"/>
        </authorList>
    </citation>
    <scope>IDENTIFICATION</scope>
    <source>
        <strain evidence="5">Aabys</strain>
    </source>
</reference>
<evidence type="ECO:0000256" key="2">
    <source>
        <dbReference type="ARBA" id="ARBA00007357"/>
    </source>
</evidence>
<dbReference type="InterPro" id="IPR000718">
    <property type="entry name" value="Peptidase_M13"/>
</dbReference>
<dbReference type="Pfam" id="PF05649">
    <property type="entry name" value="Peptidase_M13_N"/>
    <property type="match status" value="1"/>
</dbReference>
<evidence type="ECO:0000313" key="7">
    <source>
        <dbReference type="RefSeq" id="XP_005181346.1"/>
    </source>
</evidence>
<dbReference type="GO" id="GO:0016485">
    <property type="term" value="P:protein processing"/>
    <property type="evidence" value="ECO:0007669"/>
    <property type="project" value="TreeGrafter"/>
</dbReference>
<evidence type="ECO:0000313" key="5">
    <source>
        <dbReference type="EnsemblMetazoa" id="MDOA003806-PA"/>
    </source>
</evidence>
<dbReference type="GO" id="GO:0004222">
    <property type="term" value="F:metalloendopeptidase activity"/>
    <property type="evidence" value="ECO:0007669"/>
    <property type="project" value="InterPro"/>
</dbReference>
<dbReference type="InterPro" id="IPR008753">
    <property type="entry name" value="Peptidase_M13_N"/>
</dbReference>
<dbReference type="EnsemblMetazoa" id="MDOA003806-RA">
    <property type="protein sequence ID" value="MDOA003806-PA"/>
    <property type="gene ID" value="MDOA003806"/>
</dbReference>
<dbReference type="Gene3D" id="1.10.1380.10">
    <property type="entry name" value="Neutral endopeptidase , domain2"/>
    <property type="match status" value="1"/>
</dbReference>
<dbReference type="InterPro" id="IPR024079">
    <property type="entry name" value="MetalloPept_cat_dom_sf"/>
</dbReference>
<dbReference type="GeneID" id="101899681"/>
<dbReference type="PANTHER" id="PTHR11733">
    <property type="entry name" value="ZINC METALLOPROTEASE FAMILY M13 NEPRILYSIN-RELATED"/>
    <property type="match status" value="1"/>
</dbReference>
<organism evidence="5">
    <name type="scientific">Musca domestica</name>
    <name type="common">House fly</name>
    <dbReference type="NCBI Taxonomy" id="7370"/>
    <lineage>
        <taxon>Eukaryota</taxon>
        <taxon>Metazoa</taxon>
        <taxon>Ecdysozoa</taxon>
        <taxon>Arthropoda</taxon>
        <taxon>Hexapoda</taxon>
        <taxon>Insecta</taxon>
        <taxon>Pterygota</taxon>
        <taxon>Neoptera</taxon>
        <taxon>Endopterygota</taxon>
        <taxon>Diptera</taxon>
        <taxon>Brachycera</taxon>
        <taxon>Muscomorpha</taxon>
        <taxon>Muscoidea</taxon>
        <taxon>Muscidae</taxon>
        <taxon>Musca</taxon>
    </lineage>
</organism>
<dbReference type="KEGG" id="mde:101899681"/>
<evidence type="ECO:0000259" key="4">
    <source>
        <dbReference type="Pfam" id="PF05649"/>
    </source>
</evidence>
<dbReference type="Gene3D" id="3.40.390.10">
    <property type="entry name" value="Collagenase (Catalytic Domain)"/>
    <property type="match status" value="1"/>
</dbReference>
<protein>
    <submittedName>
        <fullName evidence="7">Uncharacterized protein LOC101899681</fullName>
    </submittedName>
</protein>
<feature type="domain" description="Peptidase M13 N-terminal" evidence="4">
    <location>
        <begin position="44"/>
        <end position="384"/>
    </location>
</feature>
<keyword evidence="3" id="KW-0732">Signal</keyword>
<feature type="chain" id="PRO_5044560223" evidence="3">
    <location>
        <begin position="20"/>
        <end position="601"/>
    </location>
</feature>
<dbReference type="RefSeq" id="XP_005181346.1">
    <property type="nucleotide sequence ID" value="XM_005181289.1"/>
</dbReference>
<dbReference type="AlphaFoldDB" id="A0A1I8MDM1"/>